<gene>
    <name evidence="2" type="ORF">ACET3X_008313</name>
</gene>
<dbReference type="Proteomes" id="UP001578633">
    <property type="component" value="Chromosome 8"/>
</dbReference>
<reference evidence="2 3" key="1">
    <citation type="submission" date="2024-09" db="EMBL/GenBank/DDBJ databases">
        <title>T2T genomes of carrot and Alternaria dauci and their utility for understanding host-pathogen interaction during carrot leaf blight disease.</title>
        <authorList>
            <person name="Liu W."/>
            <person name="Xu S."/>
            <person name="Ou C."/>
            <person name="Liu X."/>
            <person name="Zhuang F."/>
            <person name="Deng X.W."/>
        </authorList>
    </citation>
    <scope>NUCLEOTIDE SEQUENCE [LARGE SCALE GENOMIC DNA]</scope>
    <source>
        <strain evidence="2 3">A2016</strain>
    </source>
</reference>
<dbReference type="PROSITE" id="PS50056">
    <property type="entry name" value="TYR_PHOSPHATASE_2"/>
    <property type="match status" value="1"/>
</dbReference>
<sequence length="325" mass="36278">MTLPVQTEAGDGLTEVVKSRTNLARLSVINIAELQTPLKSILNFRDVGEFVNQTTGTRRLSSGLLFRSARPGDEASFQDRQRLLKEFGVKSVIDLRTKTEHIEQSQKHDARIKASAAVPQSNDDAAEPLKIPGIIYHEINFNGSAFSRMLLSKLTWLEFFKLAGLMIFGYRKDAIKILAPHMEDMGLVGLAEQSLDVCTREVTQVFDVLGEEQNWPVLVHCTQGKDRTGLIVMLVLLLLGVDQKTIDDDYRLSEPELEPEKEGRLKEMASVGLTEQFAICPPDLVSSVHSYLLDKYGSVERYLEKAGVAKEQMDFVRGKLLGNVS</sequence>
<dbReference type="SUPFAM" id="SSF52799">
    <property type="entry name" value="(Phosphotyrosine protein) phosphatases II"/>
    <property type="match status" value="1"/>
</dbReference>
<evidence type="ECO:0000259" key="1">
    <source>
        <dbReference type="PROSITE" id="PS50056"/>
    </source>
</evidence>
<proteinExistence type="predicted"/>
<dbReference type="InterPro" id="IPR026893">
    <property type="entry name" value="Tyr/Ser_Pase_IphP-type"/>
</dbReference>
<protein>
    <recommendedName>
        <fullName evidence="1">Tyrosine specific protein phosphatases domain-containing protein</fullName>
    </recommendedName>
</protein>
<evidence type="ECO:0000313" key="3">
    <source>
        <dbReference type="Proteomes" id="UP001578633"/>
    </source>
</evidence>
<dbReference type="PROSITE" id="PS00383">
    <property type="entry name" value="TYR_PHOSPHATASE_1"/>
    <property type="match status" value="1"/>
</dbReference>
<comment type="caution">
    <text evidence="2">The sequence shown here is derived from an EMBL/GenBank/DDBJ whole genome shotgun (WGS) entry which is preliminary data.</text>
</comment>
<dbReference type="InterPro" id="IPR000387">
    <property type="entry name" value="Tyr_Pase_dom"/>
</dbReference>
<dbReference type="Pfam" id="PF13350">
    <property type="entry name" value="Y_phosphatase3"/>
    <property type="match status" value="1"/>
</dbReference>
<dbReference type="PANTHER" id="PTHR31126:SF10">
    <property type="entry name" value="PROTEIN PHOSPHATASE, PUTATIVE (AFU_ORTHOLOGUE AFUA_6G06650)-RELATED"/>
    <property type="match status" value="1"/>
</dbReference>
<dbReference type="PANTHER" id="PTHR31126">
    <property type="entry name" value="TYROSINE-PROTEIN PHOSPHATASE"/>
    <property type="match status" value="1"/>
</dbReference>
<dbReference type="GeneID" id="96088635"/>
<dbReference type="RefSeq" id="XP_069303915.1">
    <property type="nucleotide sequence ID" value="XM_069454472.1"/>
</dbReference>
<accession>A0ABR3UA04</accession>
<dbReference type="InterPro" id="IPR029021">
    <property type="entry name" value="Prot-tyrosine_phosphatase-like"/>
</dbReference>
<feature type="domain" description="Tyrosine specific protein phosphatases" evidence="1">
    <location>
        <begin position="200"/>
        <end position="265"/>
    </location>
</feature>
<name>A0ABR3UA04_9PLEO</name>
<keyword evidence="3" id="KW-1185">Reference proteome</keyword>
<dbReference type="InterPro" id="IPR016130">
    <property type="entry name" value="Tyr_Pase_AS"/>
</dbReference>
<organism evidence="2 3">
    <name type="scientific">Alternaria dauci</name>
    <dbReference type="NCBI Taxonomy" id="48095"/>
    <lineage>
        <taxon>Eukaryota</taxon>
        <taxon>Fungi</taxon>
        <taxon>Dikarya</taxon>
        <taxon>Ascomycota</taxon>
        <taxon>Pezizomycotina</taxon>
        <taxon>Dothideomycetes</taxon>
        <taxon>Pleosporomycetidae</taxon>
        <taxon>Pleosporales</taxon>
        <taxon>Pleosporineae</taxon>
        <taxon>Pleosporaceae</taxon>
        <taxon>Alternaria</taxon>
        <taxon>Alternaria sect. Porri</taxon>
    </lineage>
</organism>
<dbReference type="EMBL" id="JBHGVX010000008">
    <property type="protein sequence ID" value="KAL1793331.1"/>
    <property type="molecule type" value="Genomic_DNA"/>
</dbReference>
<evidence type="ECO:0000313" key="2">
    <source>
        <dbReference type="EMBL" id="KAL1793331.1"/>
    </source>
</evidence>
<dbReference type="Gene3D" id="3.90.190.10">
    <property type="entry name" value="Protein tyrosine phosphatase superfamily"/>
    <property type="match status" value="1"/>
</dbReference>